<dbReference type="InterPro" id="IPR007110">
    <property type="entry name" value="Ig-like_dom"/>
</dbReference>
<evidence type="ECO:0000259" key="4">
    <source>
        <dbReference type="PROSITE" id="PS50835"/>
    </source>
</evidence>
<dbReference type="GO" id="GO:0007156">
    <property type="term" value="P:homophilic cell adhesion via plasma membrane adhesion molecules"/>
    <property type="evidence" value="ECO:0007669"/>
    <property type="project" value="TreeGrafter"/>
</dbReference>
<organism evidence="5 6">
    <name type="scientific">Mytilus edulis</name>
    <name type="common">Blue mussel</name>
    <dbReference type="NCBI Taxonomy" id="6550"/>
    <lineage>
        <taxon>Eukaryota</taxon>
        <taxon>Metazoa</taxon>
        <taxon>Spiralia</taxon>
        <taxon>Lophotrochozoa</taxon>
        <taxon>Mollusca</taxon>
        <taxon>Bivalvia</taxon>
        <taxon>Autobranchia</taxon>
        <taxon>Pteriomorphia</taxon>
        <taxon>Mytilida</taxon>
        <taxon>Mytiloidea</taxon>
        <taxon>Mytilidae</taxon>
        <taxon>Mytilinae</taxon>
        <taxon>Mytilus</taxon>
    </lineage>
</organism>
<dbReference type="InterPro" id="IPR036179">
    <property type="entry name" value="Ig-like_dom_sf"/>
</dbReference>
<accession>A0A8S3SKW1</accession>
<dbReference type="InterPro" id="IPR003599">
    <property type="entry name" value="Ig_sub"/>
</dbReference>
<sequence length="529" mass="58568">MKPLLANVTTTDHEHVCDFYYFERNNSYEISYPYVHINKDRRIQVKYGRELKLKAFVRSDKPYPIREIYWQFINNGIITRIDSNTNGRYIENSTLSIIHVTTSESGKFTCFAANDLGSSRSNSIDVNVIGADPIVEVENTMYEVVYGTEVQLVCNIRSEPFITNVYWEKAANGAKTIINPGSVGYQGGTSDNPSLTISYSTMYDNGNYTCLGTNEVGTSRSKPTRLNVTGDLPKVSIPITNIVFSFGDSVKLTCFVTAAPLHDLVYWEHNLSGGIRRIFKDTVGTKGMTVENPSLYLDYATTSVSGLYTCFARNPVGIGHSSVLNVSVIGGLPDVVVDVRRYNAIYGKKIQIDCKVSAHPKVLFVYWQRESRDVVTTLYNGSIGTEGRIPMVSIPSNEYMVNYGKTITIECSVVSDLLLTRVFWQRVNDEIQIKRINDGTHGTSINNHSLTINFATPSDEGTYSCLAENAVGLGRSQTITLTVLAATTILQAVLGTIGTLVAIATFILSIWKCRSEQAKGSIKVFSMSV</sequence>
<reference evidence="5" key="1">
    <citation type="submission" date="2021-03" db="EMBL/GenBank/DDBJ databases">
        <authorList>
            <person name="Bekaert M."/>
        </authorList>
    </citation>
    <scope>NUCLEOTIDE SEQUENCE</scope>
</reference>
<dbReference type="SUPFAM" id="SSF48726">
    <property type="entry name" value="Immunoglobulin"/>
    <property type="match status" value="4"/>
</dbReference>
<dbReference type="GO" id="GO:0005886">
    <property type="term" value="C:plasma membrane"/>
    <property type="evidence" value="ECO:0007669"/>
    <property type="project" value="TreeGrafter"/>
</dbReference>
<evidence type="ECO:0000313" key="6">
    <source>
        <dbReference type="Proteomes" id="UP000683360"/>
    </source>
</evidence>
<keyword evidence="3" id="KW-0472">Membrane</keyword>
<feature type="transmembrane region" description="Helical" evidence="3">
    <location>
        <begin position="489"/>
        <end position="511"/>
    </location>
</feature>
<keyword evidence="2" id="KW-1015">Disulfide bond</keyword>
<keyword evidence="1" id="KW-0732">Signal</keyword>
<feature type="domain" description="Ig-like" evidence="4">
    <location>
        <begin position="233"/>
        <end position="327"/>
    </location>
</feature>
<dbReference type="SMART" id="SM00409">
    <property type="entry name" value="IG"/>
    <property type="match status" value="4"/>
</dbReference>
<dbReference type="GO" id="GO:0008046">
    <property type="term" value="F:axon guidance receptor activity"/>
    <property type="evidence" value="ECO:0007669"/>
    <property type="project" value="TreeGrafter"/>
</dbReference>
<keyword evidence="3" id="KW-0812">Transmembrane</keyword>
<evidence type="ECO:0000256" key="2">
    <source>
        <dbReference type="ARBA" id="ARBA00023157"/>
    </source>
</evidence>
<dbReference type="PANTHER" id="PTHR45080:SF8">
    <property type="entry name" value="IG-LIKE DOMAIN-CONTAINING PROTEIN"/>
    <property type="match status" value="1"/>
</dbReference>
<dbReference type="Pfam" id="PF13927">
    <property type="entry name" value="Ig_3"/>
    <property type="match status" value="2"/>
</dbReference>
<dbReference type="CDD" id="cd00096">
    <property type="entry name" value="Ig"/>
    <property type="match status" value="2"/>
</dbReference>
<dbReference type="Gene3D" id="2.60.40.10">
    <property type="entry name" value="Immunoglobulins"/>
    <property type="match status" value="4"/>
</dbReference>
<protein>
    <submittedName>
        <fullName evidence="5">HMCN</fullName>
    </submittedName>
</protein>
<dbReference type="InterPro" id="IPR003598">
    <property type="entry name" value="Ig_sub2"/>
</dbReference>
<dbReference type="EMBL" id="CAJPWZ010001681">
    <property type="protein sequence ID" value="CAG2221470.1"/>
    <property type="molecule type" value="Genomic_DNA"/>
</dbReference>
<keyword evidence="6" id="KW-1185">Reference proteome</keyword>
<dbReference type="GO" id="GO:0050808">
    <property type="term" value="P:synapse organization"/>
    <property type="evidence" value="ECO:0007669"/>
    <property type="project" value="TreeGrafter"/>
</dbReference>
<dbReference type="PANTHER" id="PTHR45080">
    <property type="entry name" value="CONTACTIN 5"/>
    <property type="match status" value="1"/>
</dbReference>
<dbReference type="InterPro" id="IPR050958">
    <property type="entry name" value="Cell_Adh-Cytoskel_Orgn"/>
</dbReference>
<dbReference type="GO" id="GO:0030424">
    <property type="term" value="C:axon"/>
    <property type="evidence" value="ECO:0007669"/>
    <property type="project" value="TreeGrafter"/>
</dbReference>
<dbReference type="SMART" id="SM00408">
    <property type="entry name" value="IGc2"/>
    <property type="match status" value="4"/>
</dbReference>
<dbReference type="GO" id="GO:0043025">
    <property type="term" value="C:neuronal cell body"/>
    <property type="evidence" value="ECO:0007669"/>
    <property type="project" value="TreeGrafter"/>
</dbReference>
<feature type="domain" description="Ig-like" evidence="4">
    <location>
        <begin position="33"/>
        <end position="127"/>
    </location>
</feature>
<dbReference type="Proteomes" id="UP000683360">
    <property type="component" value="Unassembled WGS sequence"/>
</dbReference>
<comment type="caution">
    <text evidence="5">The sequence shown here is derived from an EMBL/GenBank/DDBJ whole genome shotgun (WGS) entry which is preliminary data.</text>
</comment>
<gene>
    <name evidence="5" type="ORF">MEDL_34875</name>
</gene>
<feature type="domain" description="Ig-like" evidence="4">
    <location>
        <begin position="333"/>
        <end position="373"/>
    </location>
</feature>
<dbReference type="AlphaFoldDB" id="A0A8S3SKW1"/>
<evidence type="ECO:0000256" key="3">
    <source>
        <dbReference type="SAM" id="Phobius"/>
    </source>
</evidence>
<dbReference type="PROSITE" id="PS50835">
    <property type="entry name" value="IG_LIKE"/>
    <property type="match status" value="5"/>
</dbReference>
<dbReference type="InterPro" id="IPR013783">
    <property type="entry name" value="Ig-like_fold"/>
</dbReference>
<feature type="domain" description="Ig-like" evidence="4">
    <location>
        <begin position="133"/>
        <end position="229"/>
    </location>
</feature>
<dbReference type="OrthoDB" id="6150053at2759"/>
<name>A0A8S3SKW1_MYTED</name>
<dbReference type="InterPro" id="IPR013151">
    <property type="entry name" value="Immunoglobulin_dom"/>
</dbReference>
<evidence type="ECO:0000256" key="1">
    <source>
        <dbReference type="ARBA" id="ARBA00022729"/>
    </source>
</evidence>
<keyword evidence="3" id="KW-1133">Transmembrane helix</keyword>
<feature type="domain" description="Ig-like" evidence="4">
    <location>
        <begin position="390"/>
        <end position="482"/>
    </location>
</feature>
<proteinExistence type="predicted"/>
<evidence type="ECO:0000313" key="5">
    <source>
        <dbReference type="EMBL" id="CAG2221470.1"/>
    </source>
</evidence>
<dbReference type="Pfam" id="PF00047">
    <property type="entry name" value="ig"/>
    <property type="match status" value="1"/>
</dbReference>